<dbReference type="EMBL" id="BAAAKJ010000270">
    <property type="protein sequence ID" value="GAA1404153.1"/>
    <property type="molecule type" value="Genomic_DNA"/>
</dbReference>
<accession>A0ABP4J124</accession>
<proteinExistence type="predicted"/>
<feature type="region of interest" description="Disordered" evidence="4">
    <location>
        <begin position="178"/>
        <end position="205"/>
    </location>
</feature>
<protein>
    <recommendedName>
        <fullName evidence="5">Nudix hydrolase domain-containing protein</fullName>
    </recommendedName>
</protein>
<gene>
    <name evidence="6" type="ORF">GCM10009639_49800</name>
</gene>
<evidence type="ECO:0000259" key="5">
    <source>
        <dbReference type="PROSITE" id="PS51462"/>
    </source>
</evidence>
<feature type="domain" description="Nudix hydrolase" evidence="5">
    <location>
        <begin position="149"/>
        <end position="287"/>
    </location>
</feature>
<dbReference type="Pfam" id="PF00293">
    <property type="entry name" value="NUDIX"/>
    <property type="match status" value="2"/>
</dbReference>
<evidence type="ECO:0000256" key="3">
    <source>
        <dbReference type="ARBA" id="ARBA00022842"/>
    </source>
</evidence>
<sequence length="309" mass="33385">MEHSPSDRPTDRPPLAAVVVTDAVGRVLLLRRADGRWELPSARVRPAEEPVAAAVRALAEVCGASAEAVRPLGGFGDGPDGAARRQYVFALSAYAPGALGRLVLRRHTTHAWFFTDNLPGLSPAAVRFLRAHAPARPHLSRPQWLATTPRAWLCTAAVLTAPDGRLLMVKSRVREPDRRPDAGRWNFPGGVLDTHEDSPTGAARELREETGLDRPAGPLLAVLWQHPAPGADHPIVQFFHDFGTADPSSVRLACPDGEITDWEWFRPGEELDAAAGPDRGYAARQALAARASGRTVTATYPPRPFEASD</sequence>
<dbReference type="CDD" id="cd02883">
    <property type="entry name" value="NUDIX_Hydrolase"/>
    <property type="match status" value="1"/>
</dbReference>
<dbReference type="InterPro" id="IPR020084">
    <property type="entry name" value="NUDIX_hydrolase_CS"/>
</dbReference>
<feature type="domain" description="Nudix hydrolase" evidence="5">
    <location>
        <begin position="10"/>
        <end position="138"/>
    </location>
</feature>
<dbReference type="PROSITE" id="PS51462">
    <property type="entry name" value="NUDIX"/>
    <property type="match status" value="2"/>
</dbReference>
<comment type="cofactor">
    <cofactor evidence="1">
        <name>Mg(2+)</name>
        <dbReference type="ChEBI" id="CHEBI:18420"/>
    </cofactor>
</comment>
<keyword evidence="7" id="KW-1185">Reference proteome</keyword>
<evidence type="ECO:0000313" key="6">
    <source>
        <dbReference type="EMBL" id="GAA1404153.1"/>
    </source>
</evidence>
<dbReference type="InterPro" id="IPR015797">
    <property type="entry name" value="NUDIX_hydrolase-like_dom_sf"/>
</dbReference>
<dbReference type="SUPFAM" id="SSF55811">
    <property type="entry name" value="Nudix"/>
    <property type="match status" value="2"/>
</dbReference>
<evidence type="ECO:0000256" key="2">
    <source>
        <dbReference type="ARBA" id="ARBA00022801"/>
    </source>
</evidence>
<dbReference type="PANTHER" id="PTHR43046">
    <property type="entry name" value="GDP-MANNOSE MANNOSYL HYDROLASE"/>
    <property type="match status" value="1"/>
</dbReference>
<dbReference type="Proteomes" id="UP001499863">
    <property type="component" value="Unassembled WGS sequence"/>
</dbReference>
<dbReference type="InterPro" id="IPR000086">
    <property type="entry name" value="NUDIX_hydrolase_dom"/>
</dbReference>
<dbReference type="PROSITE" id="PS00893">
    <property type="entry name" value="NUDIX_BOX"/>
    <property type="match status" value="1"/>
</dbReference>
<reference evidence="7" key="1">
    <citation type="journal article" date="2019" name="Int. J. Syst. Evol. Microbiol.">
        <title>The Global Catalogue of Microorganisms (GCM) 10K type strain sequencing project: providing services to taxonomists for standard genome sequencing and annotation.</title>
        <authorList>
            <consortium name="The Broad Institute Genomics Platform"/>
            <consortium name="The Broad Institute Genome Sequencing Center for Infectious Disease"/>
            <person name="Wu L."/>
            <person name="Ma J."/>
        </authorList>
    </citation>
    <scope>NUCLEOTIDE SEQUENCE [LARGE SCALE GENOMIC DNA]</scope>
    <source>
        <strain evidence="7">JCM 12393</strain>
    </source>
</reference>
<dbReference type="PANTHER" id="PTHR43046:SF12">
    <property type="entry name" value="GDP-MANNOSE MANNOSYL HYDROLASE"/>
    <property type="match status" value="1"/>
</dbReference>
<feature type="compositionally biased region" description="Basic and acidic residues" evidence="4">
    <location>
        <begin position="193"/>
        <end position="205"/>
    </location>
</feature>
<keyword evidence="3" id="KW-0460">Magnesium</keyword>
<evidence type="ECO:0000256" key="4">
    <source>
        <dbReference type="SAM" id="MobiDB-lite"/>
    </source>
</evidence>
<organism evidence="6 7">
    <name type="scientific">Kitasatospora putterlickiae</name>
    <dbReference type="NCBI Taxonomy" id="221725"/>
    <lineage>
        <taxon>Bacteria</taxon>
        <taxon>Bacillati</taxon>
        <taxon>Actinomycetota</taxon>
        <taxon>Actinomycetes</taxon>
        <taxon>Kitasatosporales</taxon>
        <taxon>Streptomycetaceae</taxon>
        <taxon>Kitasatospora</taxon>
    </lineage>
</organism>
<evidence type="ECO:0000256" key="1">
    <source>
        <dbReference type="ARBA" id="ARBA00001946"/>
    </source>
</evidence>
<keyword evidence="2" id="KW-0378">Hydrolase</keyword>
<evidence type="ECO:0000313" key="7">
    <source>
        <dbReference type="Proteomes" id="UP001499863"/>
    </source>
</evidence>
<dbReference type="RefSeq" id="WP_344339717.1">
    <property type="nucleotide sequence ID" value="NZ_BAAAKJ010000270.1"/>
</dbReference>
<comment type="caution">
    <text evidence="6">The sequence shown here is derived from an EMBL/GenBank/DDBJ whole genome shotgun (WGS) entry which is preliminary data.</text>
</comment>
<name>A0ABP4J124_9ACTN</name>
<dbReference type="Gene3D" id="3.90.79.10">
    <property type="entry name" value="Nucleoside Triphosphate Pyrophosphohydrolase"/>
    <property type="match status" value="2"/>
</dbReference>